<accession>L0A5X5</accession>
<dbReference type="Proteomes" id="UP000010467">
    <property type="component" value="Plasmid pDEIPE01"/>
</dbReference>
<feature type="region of interest" description="Disordered" evidence="1">
    <location>
        <begin position="277"/>
        <end position="300"/>
    </location>
</feature>
<protein>
    <submittedName>
        <fullName evidence="2">Uncharacterized protein</fullName>
    </submittedName>
</protein>
<reference evidence="3" key="1">
    <citation type="submission" date="2012-03" db="EMBL/GenBank/DDBJ databases">
        <title>Complete sequence of plasmid 1 of Deinococcus peraridilitoris DSM 19664.</title>
        <authorList>
            <person name="Lucas S."/>
            <person name="Copeland A."/>
            <person name="Lapidus A."/>
            <person name="Glavina del Rio T."/>
            <person name="Dalin E."/>
            <person name="Tice H."/>
            <person name="Bruce D."/>
            <person name="Goodwin L."/>
            <person name="Pitluck S."/>
            <person name="Peters L."/>
            <person name="Mikhailova N."/>
            <person name="Lu M."/>
            <person name="Kyrpides N."/>
            <person name="Mavromatis K."/>
            <person name="Ivanova N."/>
            <person name="Brettin T."/>
            <person name="Detter J.C."/>
            <person name="Han C."/>
            <person name="Larimer F."/>
            <person name="Land M."/>
            <person name="Hauser L."/>
            <person name="Markowitz V."/>
            <person name="Cheng J.-F."/>
            <person name="Hugenholtz P."/>
            <person name="Woyke T."/>
            <person name="Wu D."/>
            <person name="Pukall R."/>
            <person name="Steenblock K."/>
            <person name="Brambilla E."/>
            <person name="Klenk H.-P."/>
            <person name="Eisen J.A."/>
        </authorList>
    </citation>
    <scope>NUCLEOTIDE SEQUENCE [LARGE SCALE GENOMIC DNA]</scope>
    <source>
        <strain evidence="3">DSM 19664 / LMG 22246 / CIP 109416 / KR-200</strain>
        <plasmid evidence="3">Plasmid pDEIPE01</plasmid>
    </source>
</reference>
<dbReference type="KEGG" id="dpd:Deipe_3828"/>
<dbReference type="AlphaFoldDB" id="L0A5X5"/>
<dbReference type="OrthoDB" id="67692at2"/>
<name>L0A5X5_DEIPD</name>
<proteinExistence type="predicted"/>
<geneLocation type="plasmid" evidence="2 3">
    <name>pDEIPE01</name>
</geneLocation>
<dbReference type="RefSeq" id="WP_015231153.1">
    <property type="nucleotide sequence ID" value="NC_019789.1"/>
</dbReference>
<evidence type="ECO:0000313" key="3">
    <source>
        <dbReference type="Proteomes" id="UP000010467"/>
    </source>
</evidence>
<organism evidence="2 3">
    <name type="scientific">Deinococcus peraridilitoris (strain DSM 19664 / LMG 22246 / CIP 109416 / KR-200)</name>
    <dbReference type="NCBI Taxonomy" id="937777"/>
    <lineage>
        <taxon>Bacteria</taxon>
        <taxon>Thermotogati</taxon>
        <taxon>Deinococcota</taxon>
        <taxon>Deinococci</taxon>
        <taxon>Deinococcales</taxon>
        <taxon>Deinococcaceae</taxon>
        <taxon>Deinococcus</taxon>
    </lineage>
</organism>
<keyword evidence="2" id="KW-0614">Plasmid</keyword>
<gene>
    <name evidence="2" type="ordered locus">Deipe_3828</name>
</gene>
<dbReference type="PATRIC" id="fig|937777.3.peg.3839"/>
<keyword evidence="3" id="KW-1185">Reference proteome</keyword>
<evidence type="ECO:0000313" key="2">
    <source>
        <dbReference type="EMBL" id="AFZ69251.1"/>
    </source>
</evidence>
<dbReference type="HOGENOM" id="CLU_996474_0_0_0"/>
<dbReference type="EMBL" id="CP003383">
    <property type="protein sequence ID" value="AFZ69251.1"/>
    <property type="molecule type" value="Genomic_DNA"/>
</dbReference>
<sequence>MPDAPDEARRDSRSATERAAFSAAREHVGAAGFAQRDTLEQLISAGREQIEFTHSLRQVMKSTLEQLHALPPADLHHAAGTQVTALENIVQASRAQLETAHRLREAIQRTMAEICGTPVEDISAHLLRNLSQVVQRQAADLDGLIKLALHEASTVQQIDTLSRMSAEAQTQLLRTDREQVEGEILELTRLGQDALERIRALEASGITYAAQREQLECEDAAARAHIAGLEANAARDAHTITRMEGQLEASRAHTAELEAAARKTQEKIARLREQLEAQHNHDHELIQRAEEIHRPDGSDQ</sequence>
<evidence type="ECO:0000256" key="1">
    <source>
        <dbReference type="SAM" id="MobiDB-lite"/>
    </source>
</evidence>